<dbReference type="Ensembl" id="ENSGMOT00000037145.1">
    <property type="protein sequence ID" value="ENSGMOP00000022264.1"/>
    <property type="gene ID" value="ENSGMOG00000028275.1"/>
</dbReference>
<dbReference type="PANTHER" id="PTHR28375">
    <property type="entry name" value="PROTEIN HINDERIN"/>
    <property type="match status" value="1"/>
</dbReference>
<evidence type="ECO:0000256" key="2">
    <source>
        <dbReference type="SAM" id="MobiDB-lite"/>
    </source>
</evidence>
<dbReference type="Proteomes" id="UP000694546">
    <property type="component" value="Chromosome 13"/>
</dbReference>
<evidence type="ECO:0000256" key="1">
    <source>
        <dbReference type="SAM" id="Coils"/>
    </source>
</evidence>
<feature type="region of interest" description="Disordered" evidence="2">
    <location>
        <begin position="223"/>
        <end position="242"/>
    </location>
</feature>
<feature type="coiled-coil region" evidence="1">
    <location>
        <begin position="70"/>
        <end position="122"/>
    </location>
</feature>
<dbReference type="PANTHER" id="PTHR28375:SF1">
    <property type="entry name" value="PROTEIN HINDERIN"/>
    <property type="match status" value="1"/>
</dbReference>
<sequence>VVLVPGECQCQLLRKVPHSTLLYIILLIFFPLKLPKESAEIQSLASPDRTNTTRTQSSLKDLCPEDKRRIANLIEELARVSEEKDESVQRLREEQQTFERKIQQLEQQNVLIIQEREGLQQQYKECQELLGLYQQYLAQQQEKLNQSIAQLHNKVRASITLLLMHAYMYKIYFMYVSIQTCCLRLLPHASVPIIPICIMNPRGARLAGELTTPYTFFRPRRPSEAEAAAPHGGRAARTDPPRDHEHWEEKRHQLLLQKLQLEAEKERLQTRLAEQEERLARQGQQLRQSRLDYSRYGAAAAGICGCEDADAAKHLLSKDLPPTSANLVNHIQVCVHFSADVCKKSSGESLLRDKHTHTRAYTHRKMHAYKHARTHARTHAHTRASFISFLFRIISFLLIPVYVYHHDRDSLCPTVIICCPSSLHTLCVPFA</sequence>
<reference evidence="3" key="2">
    <citation type="submission" date="2025-09" db="UniProtKB">
        <authorList>
            <consortium name="Ensembl"/>
        </authorList>
    </citation>
    <scope>IDENTIFICATION</scope>
</reference>
<dbReference type="GeneTree" id="ENSGT00940000166573"/>
<keyword evidence="4" id="KW-1185">Reference proteome</keyword>
<evidence type="ECO:0000313" key="4">
    <source>
        <dbReference type="Proteomes" id="UP000694546"/>
    </source>
</evidence>
<feature type="compositionally biased region" description="Low complexity" evidence="2">
    <location>
        <begin position="225"/>
        <end position="235"/>
    </location>
</feature>
<name>A0A8C4ZU75_GADMO</name>
<dbReference type="Pfam" id="PF15369">
    <property type="entry name" value="KIAA1328"/>
    <property type="match status" value="2"/>
</dbReference>
<accession>A0A8C4ZU75</accession>
<reference evidence="3" key="1">
    <citation type="submission" date="2025-08" db="UniProtKB">
        <authorList>
            <consortium name="Ensembl"/>
        </authorList>
    </citation>
    <scope>IDENTIFICATION</scope>
</reference>
<proteinExistence type="predicted"/>
<keyword evidence="1" id="KW-0175">Coiled coil</keyword>
<dbReference type="InterPro" id="IPR032736">
    <property type="entry name" value="Hinderin"/>
</dbReference>
<dbReference type="AlphaFoldDB" id="A0A8C4ZU75"/>
<feature type="coiled-coil region" evidence="1">
    <location>
        <begin position="244"/>
        <end position="292"/>
    </location>
</feature>
<evidence type="ECO:0000313" key="3">
    <source>
        <dbReference type="Ensembl" id="ENSGMOP00000022264.1"/>
    </source>
</evidence>
<protein>
    <submittedName>
        <fullName evidence="3">Zgc:162344</fullName>
    </submittedName>
</protein>
<gene>
    <name evidence="3" type="primary">kiaa1328</name>
</gene>
<organism evidence="3 4">
    <name type="scientific">Gadus morhua</name>
    <name type="common">Atlantic cod</name>
    <dbReference type="NCBI Taxonomy" id="8049"/>
    <lineage>
        <taxon>Eukaryota</taxon>
        <taxon>Metazoa</taxon>
        <taxon>Chordata</taxon>
        <taxon>Craniata</taxon>
        <taxon>Vertebrata</taxon>
        <taxon>Euteleostomi</taxon>
        <taxon>Actinopterygii</taxon>
        <taxon>Neopterygii</taxon>
        <taxon>Teleostei</taxon>
        <taxon>Neoteleostei</taxon>
        <taxon>Acanthomorphata</taxon>
        <taxon>Zeiogadaria</taxon>
        <taxon>Gadariae</taxon>
        <taxon>Gadiformes</taxon>
        <taxon>Gadoidei</taxon>
        <taxon>Gadidae</taxon>
        <taxon>Gadus</taxon>
    </lineage>
</organism>